<feature type="chain" id="PRO_5017017638" evidence="2">
    <location>
        <begin position="32"/>
        <end position="332"/>
    </location>
</feature>
<dbReference type="InterPro" id="IPR042100">
    <property type="entry name" value="Bug_dom1"/>
</dbReference>
<accession>A0A370FEJ0</accession>
<name>A0A370FEJ0_9BURK</name>
<proteinExistence type="inferred from homology"/>
<comment type="similarity">
    <text evidence="1">Belongs to the UPF0065 (bug) family.</text>
</comment>
<dbReference type="Gene3D" id="3.40.190.150">
    <property type="entry name" value="Bordetella uptake gene, domain 1"/>
    <property type="match status" value="1"/>
</dbReference>
<dbReference type="EMBL" id="QQAV01000005">
    <property type="protein sequence ID" value="RDI24164.1"/>
    <property type="molecule type" value="Genomic_DNA"/>
</dbReference>
<evidence type="ECO:0000313" key="4">
    <source>
        <dbReference type="Proteomes" id="UP000255265"/>
    </source>
</evidence>
<keyword evidence="2" id="KW-0732">Signal</keyword>
<gene>
    <name evidence="3" type="ORF">DFR41_10579</name>
</gene>
<dbReference type="InterPro" id="IPR006311">
    <property type="entry name" value="TAT_signal"/>
</dbReference>
<dbReference type="Pfam" id="PF03401">
    <property type="entry name" value="TctC"/>
    <property type="match status" value="1"/>
</dbReference>
<keyword evidence="3" id="KW-0675">Receptor</keyword>
<dbReference type="PANTHER" id="PTHR42928">
    <property type="entry name" value="TRICARBOXYLATE-BINDING PROTEIN"/>
    <property type="match status" value="1"/>
</dbReference>
<dbReference type="Proteomes" id="UP000255265">
    <property type="component" value="Unassembled WGS sequence"/>
</dbReference>
<keyword evidence="4" id="KW-1185">Reference proteome</keyword>
<dbReference type="PIRSF" id="PIRSF017082">
    <property type="entry name" value="YflP"/>
    <property type="match status" value="1"/>
</dbReference>
<dbReference type="PROSITE" id="PS51318">
    <property type="entry name" value="TAT"/>
    <property type="match status" value="1"/>
</dbReference>
<protein>
    <submittedName>
        <fullName evidence="3">Tripartite-type tricarboxylate transporter receptor subunit TctC</fullName>
    </submittedName>
</protein>
<dbReference type="InterPro" id="IPR005064">
    <property type="entry name" value="BUG"/>
</dbReference>
<feature type="signal peptide" evidence="2">
    <location>
        <begin position="1"/>
        <end position="31"/>
    </location>
</feature>
<sequence>MMRIARRSLLGLALAGTTGALGLAGSLPAAAEASPAYPDPNRPIRMVVPYPAGGATDVLARLVAQKLGEAWKVPVVVDNRPGASGTLGTQLVARAAPDGHTVLFSIVALVQQIPLMNLPYDPLKDFVPVTRVALSPSILAVPRSTPASNVREFVELVKAQPGKYSYGSYGAGSSSHIQGSLLNLQGGLDMVHVPYQGGAPLVNAMMGGQLSAAFVDAGSSRPHLPKFKLLGITGTQRVSWLPDVPTFKEQGLTGFEPLGWFGMLMPAGTPQPVVQKFSAESLRILALPDVREKIEALGLVPAGDTPAEFAAVLRSDAAAYAAIIRDAQIRLN</sequence>
<evidence type="ECO:0000256" key="1">
    <source>
        <dbReference type="ARBA" id="ARBA00006987"/>
    </source>
</evidence>
<evidence type="ECO:0000313" key="3">
    <source>
        <dbReference type="EMBL" id="RDI24164.1"/>
    </source>
</evidence>
<evidence type="ECO:0000256" key="2">
    <source>
        <dbReference type="SAM" id="SignalP"/>
    </source>
</evidence>
<dbReference type="Gene3D" id="3.40.190.10">
    <property type="entry name" value="Periplasmic binding protein-like II"/>
    <property type="match status" value="1"/>
</dbReference>
<dbReference type="PANTHER" id="PTHR42928:SF5">
    <property type="entry name" value="BLR1237 PROTEIN"/>
    <property type="match status" value="1"/>
</dbReference>
<comment type="caution">
    <text evidence="3">The sequence shown here is derived from an EMBL/GenBank/DDBJ whole genome shotgun (WGS) entry which is preliminary data.</text>
</comment>
<reference evidence="3 4" key="1">
    <citation type="submission" date="2018-07" db="EMBL/GenBank/DDBJ databases">
        <title>Genomic Encyclopedia of Type Strains, Phase IV (KMG-IV): sequencing the most valuable type-strain genomes for metagenomic binning, comparative biology and taxonomic classification.</title>
        <authorList>
            <person name="Goeker M."/>
        </authorList>
    </citation>
    <scope>NUCLEOTIDE SEQUENCE [LARGE SCALE GENOMIC DNA]</scope>
    <source>
        <strain evidence="3 4">DSM 21352</strain>
    </source>
</reference>
<dbReference type="AlphaFoldDB" id="A0A370FEJ0"/>
<dbReference type="CDD" id="cd07012">
    <property type="entry name" value="PBP2_Bug_TTT"/>
    <property type="match status" value="1"/>
</dbReference>
<organism evidence="3 4">
    <name type="scientific">Pseudacidovorax intermedius</name>
    <dbReference type="NCBI Taxonomy" id="433924"/>
    <lineage>
        <taxon>Bacteria</taxon>
        <taxon>Pseudomonadati</taxon>
        <taxon>Pseudomonadota</taxon>
        <taxon>Betaproteobacteria</taxon>
        <taxon>Burkholderiales</taxon>
        <taxon>Comamonadaceae</taxon>
        <taxon>Pseudacidovorax</taxon>
    </lineage>
</organism>
<dbReference type="SUPFAM" id="SSF53850">
    <property type="entry name" value="Periplasmic binding protein-like II"/>
    <property type="match status" value="1"/>
</dbReference>